<evidence type="ECO:0000256" key="4">
    <source>
        <dbReference type="ARBA" id="ARBA00022737"/>
    </source>
</evidence>
<evidence type="ECO:0000313" key="11">
    <source>
        <dbReference type="Proteomes" id="UP001595897"/>
    </source>
</evidence>
<reference evidence="11" key="1">
    <citation type="journal article" date="2019" name="Int. J. Syst. Evol. Microbiol.">
        <title>The Global Catalogue of Microorganisms (GCM) 10K type strain sequencing project: providing services to taxonomists for standard genome sequencing and annotation.</title>
        <authorList>
            <consortium name="The Broad Institute Genomics Platform"/>
            <consortium name="The Broad Institute Genome Sequencing Center for Infectious Disease"/>
            <person name="Wu L."/>
            <person name="Ma J."/>
        </authorList>
    </citation>
    <scope>NUCLEOTIDE SEQUENCE [LARGE SCALE GENOMIC DNA]</scope>
    <source>
        <strain evidence="11">KACC 12507</strain>
    </source>
</reference>
<dbReference type="InterPro" id="IPR027417">
    <property type="entry name" value="P-loop_NTPase"/>
</dbReference>
<dbReference type="InterPro" id="IPR050107">
    <property type="entry name" value="ABC_carbohydrate_import_ATPase"/>
</dbReference>
<evidence type="ECO:0000256" key="5">
    <source>
        <dbReference type="ARBA" id="ARBA00022741"/>
    </source>
</evidence>
<keyword evidence="3" id="KW-0762">Sugar transport</keyword>
<feature type="domain" description="ABC transporter" evidence="9">
    <location>
        <begin position="261"/>
        <end position="506"/>
    </location>
</feature>
<dbReference type="SMART" id="SM00382">
    <property type="entry name" value="AAA"/>
    <property type="match status" value="2"/>
</dbReference>
<keyword evidence="7" id="KW-1278">Translocase</keyword>
<evidence type="ECO:0000256" key="3">
    <source>
        <dbReference type="ARBA" id="ARBA00022597"/>
    </source>
</evidence>
<dbReference type="PROSITE" id="PS50893">
    <property type="entry name" value="ABC_TRANSPORTER_2"/>
    <property type="match status" value="2"/>
</dbReference>
<keyword evidence="1" id="KW-0813">Transport</keyword>
<dbReference type="RefSeq" id="WP_382408147.1">
    <property type="nucleotide sequence ID" value="NZ_JBHSGU010000002.1"/>
</dbReference>
<evidence type="ECO:0000256" key="7">
    <source>
        <dbReference type="ARBA" id="ARBA00022967"/>
    </source>
</evidence>
<evidence type="ECO:0000256" key="6">
    <source>
        <dbReference type="ARBA" id="ARBA00022840"/>
    </source>
</evidence>
<gene>
    <name evidence="10" type="ORF">ACFO4O_10570</name>
</gene>
<dbReference type="Proteomes" id="UP001595897">
    <property type="component" value="Unassembled WGS sequence"/>
</dbReference>
<dbReference type="PROSITE" id="PS00211">
    <property type="entry name" value="ABC_TRANSPORTER_1"/>
    <property type="match status" value="1"/>
</dbReference>
<dbReference type="PANTHER" id="PTHR43790">
    <property type="entry name" value="CARBOHYDRATE TRANSPORT ATP-BINDING PROTEIN MG119-RELATED"/>
    <property type="match status" value="1"/>
</dbReference>
<comment type="caution">
    <text evidence="10">The sequence shown here is derived from an EMBL/GenBank/DDBJ whole genome shotgun (WGS) entry which is preliminary data.</text>
</comment>
<evidence type="ECO:0000256" key="8">
    <source>
        <dbReference type="ARBA" id="ARBA00023136"/>
    </source>
</evidence>
<name>A0ABV9LXP2_9ALTE</name>
<keyword evidence="11" id="KW-1185">Reference proteome</keyword>
<dbReference type="InterPro" id="IPR003439">
    <property type="entry name" value="ABC_transporter-like_ATP-bd"/>
</dbReference>
<keyword evidence="4" id="KW-0677">Repeat</keyword>
<dbReference type="SUPFAM" id="SSF52540">
    <property type="entry name" value="P-loop containing nucleoside triphosphate hydrolases"/>
    <property type="match status" value="2"/>
</dbReference>
<dbReference type="Pfam" id="PF00005">
    <property type="entry name" value="ABC_tran"/>
    <property type="match status" value="2"/>
</dbReference>
<accession>A0ABV9LXP2</accession>
<keyword evidence="2" id="KW-1003">Cell membrane</keyword>
<dbReference type="CDD" id="cd03216">
    <property type="entry name" value="ABC_Carb_Monos_I"/>
    <property type="match status" value="1"/>
</dbReference>
<dbReference type="CDD" id="cd03215">
    <property type="entry name" value="ABC_Carb_Monos_II"/>
    <property type="match status" value="1"/>
</dbReference>
<evidence type="ECO:0000313" key="10">
    <source>
        <dbReference type="EMBL" id="MFC4700604.1"/>
    </source>
</evidence>
<sequence>MTKSTPRLQISNLHKSYNVPVLKGIAFDVKPGEIFGIVGENGAGKSTLINILCGLVNKNKGKLFIDAQPYSPASVSDAMTRGVSVALQELSLIDDLNIAENISLRRLPHKASLIKKDELNRRAHALLESFGLSELNLTQKVADLSLAQKQLVEICKALSEPTKLLILDEPTAALSLQQSDLLHAHMHSLASAGMSIIYVSHRLSDVLTHCTRVSVLRDGQLVNTCRTEETSTDQLIEWMSKGALHFAKSLNPTQSLSSAHQRNESVLIAKNLTSHALPVPINLSLLKGETLGIAGLAGAGRTELLEALYGLTPLASGQVIRLHNQHEQTIASSTRAVDSGMGMLSEDRKQQGIFAQQPLHFNCAISALERVAKRTFIQQKTLKQICDSLFNRLAIKHDSQNQDIESLSGGNQQKVLLARWLFAKTEVFLLDEPTRGVDVATKALIYEELKTLTQNGASCIVASSEIEELFTLCDRIIVMSNKQIVGQLTRDEFDMDKVLQMAFSKVADSFSSAVTPNISNQVE</sequence>
<dbReference type="PANTHER" id="PTHR43790:SF3">
    <property type="entry name" value="D-ALLOSE IMPORT ATP-BINDING PROTEIN ALSA-RELATED"/>
    <property type="match status" value="1"/>
</dbReference>
<dbReference type="InterPro" id="IPR017871">
    <property type="entry name" value="ABC_transporter-like_CS"/>
</dbReference>
<feature type="domain" description="ABC transporter" evidence="9">
    <location>
        <begin position="8"/>
        <end position="243"/>
    </location>
</feature>
<protein>
    <submittedName>
        <fullName evidence="10">Sugar ABC transporter ATP-binding protein</fullName>
    </submittedName>
</protein>
<keyword evidence="5" id="KW-0547">Nucleotide-binding</keyword>
<keyword evidence="6 10" id="KW-0067">ATP-binding</keyword>
<dbReference type="InterPro" id="IPR003593">
    <property type="entry name" value="AAA+_ATPase"/>
</dbReference>
<dbReference type="GO" id="GO:0005524">
    <property type="term" value="F:ATP binding"/>
    <property type="evidence" value="ECO:0007669"/>
    <property type="project" value="UniProtKB-KW"/>
</dbReference>
<dbReference type="EMBL" id="JBHSGU010000002">
    <property type="protein sequence ID" value="MFC4700604.1"/>
    <property type="molecule type" value="Genomic_DNA"/>
</dbReference>
<evidence type="ECO:0000256" key="1">
    <source>
        <dbReference type="ARBA" id="ARBA00022448"/>
    </source>
</evidence>
<keyword evidence="8" id="KW-0472">Membrane</keyword>
<dbReference type="Gene3D" id="3.40.50.300">
    <property type="entry name" value="P-loop containing nucleotide triphosphate hydrolases"/>
    <property type="match status" value="2"/>
</dbReference>
<organism evidence="10 11">
    <name type="scientific">Glaciecola siphonariae</name>
    <dbReference type="NCBI Taxonomy" id="521012"/>
    <lineage>
        <taxon>Bacteria</taxon>
        <taxon>Pseudomonadati</taxon>
        <taxon>Pseudomonadota</taxon>
        <taxon>Gammaproteobacteria</taxon>
        <taxon>Alteromonadales</taxon>
        <taxon>Alteromonadaceae</taxon>
        <taxon>Glaciecola</taxon>
    </lineage>
</organism>
<evidence type="ECO:0000256" key="2">
    <source>
        <dbReference type="ARBA" id="ARBA00022475"/>
    </source>
</evidence>
<proteinExistence type="predicted"/>
<evidence type="ECO:0000259" key="9">
    <source>
        <dbReference type="PROSITE" id="PS50893"/>
    </source>
</evidence>